<comment type="similarity">
    <text evidence="1">Belongs to the universal ribosomal protein uL23 family.</text>
</comment>
<name>A0A5N4BZF5_CAMDR</name>
<keyword evidence="2 6" id="KW-0689">Ribosomal protein</keyword>
<dbReference type="PANTHER" id="PTHR12059">
    <property type="entry name" value="RIBOSOMAL PROTEIN L23-RELATED"/>
    <property type="match status" value="1"/>
</dbReference>
<comment type="caution">
    <text evidence="6">The sequence shown here is derived from an EMBL/GenBank/DDBJ whole genome shotgun (WGS) entry which is preliminary data.</text>
</comment>
<dbReference type="Proteomes" id="UP000299084">
    <property type="component" value="Unassembled WGS sequence"/>
</dbReference>
<evidence type="ECO:0000256" key="2">
    <source>
        <dbReference type="ARBA" id="ARBA00022980"/>
    </source>
</evidence>
<sequence>MALNMLCSLYQLVNPQLHVFHTNFFIRLNTVQFRIPTEATRVDLRSYFQHISHMPVATVQARIQHRQDIRDQLLEGQWCSQSYNPKCGGIPAGLAFEG</sequence>
<reference evidence="6 7" key="1">
    <citation type="journal article" date="2019" name="Mol. Ecol. Resour.">
        <title>Improving Illumina assemblies with Hi-C and long reads: an example with the North African dromedary.</title>
        <authorList>
            <person name="Elbers J.P."/>
            <person name="Rogers M.F."/>
            <person name="Perelman P.L."/>
            <person name="Proskuryakova A.A."/>
            <person name="Serdyukova N.A."/>
            <person name="Johnson W.E."/>
            <person name="Horin P."/>
            <person name="Corander J."/>
            <person name="Murphy D."/>
            <person name="Burger P.A."/>
        </authorList>
    </citation>
    <scope>NUCLEOTIDE SEQUENCE [LARGE SCALE GENOMIC DNA]</scope>
    <source>
        <strain evidence="6">Drom800</strain>
        <tissue evidence="6">Blood</tissue>
    </source>
</reference>
<dbReference type="InterPro" id="IPR012677">
    <property type="entry name" value="Nucleotide-bd_a/b_plait_sf"/>
</dbReference>
<dbReference type="InterPro" id="IPR013025">
    <property type="entry name" value="Ribosomal_uL23-like"/>
</dbReference>
<dbReference type="InterPro" id="IPR012678">
    <property type="entry name" value="Ribosomal_uL23/eL15/eS24_sf"/>
</dbReference>
<protein>
    <recommendedName>
        <fullName evidence="4">Large ribosomal subunit protein uL23m</fullName>
    </recommendedName>
    <alternativeName>
        <fullName evidence="5">39S ribosomal protein L23, mitochondrial</fullName>
    </alternativeName>
</protein>
<evidence type="ECO:0000313" key="7">
    <source>
        <dbReference type="Proteomes" id="UP000299084"/>
    </source>
</evidence>
<dbReference type="GO" id="GO:0005762">
    <property type="term" value="C:mitochondrial large ribosomal subunit"/>
    <property type="evidence" value="ECO:0007669"/>
    <property type="project" value="TreeGrafter"/>
</dbReference>
<dbReference type="AlphaFoldDB" id="A0A5N4BZF5"/>
<gene>
    <name evidence="6" type="ORF">Cadr_000030756</name>
</gene>
<dbReference type="SUPFAM" id="SSF54189">
    <property type="entry name" value="Ribosomal proteins S24e, L23 and L15e"/>
    <property type="match status" value="1"/>
</dbReference>
<accession>A0A5N4BZF5</accession>
<evidence type="ECO:0000256" key="3">
    <source>
        <dbReference type="ARBA" id="ARBA00023274"/>
    </source>
</evidence>
<organism evidence="6 7">
    <name type="scientific">Camelus dromedarius</name>
    <name type="common">Dromedary</name>
    <name type="synonym">Arabian camel</name>
    <dbReference type="NCBI Taxonomy" id="9838"/>
    <lineage>
        <taxon>Eukaryota</taxon>
        <taxon>Metazoa</taxon>
        <taxon>Chordata</taxon>
        <taxon>Craniata</taxon>
        <taxon>Vertebrata</taxon>
        <taxon>Euteleostomi</taxon>
        <taxon>Mammalia</taxon>
        <taxon>Eutheria</taxon>
        <taxon>Laurasiatheria</taxon>
        <taxon>Artiodactyla</taxon>
        <taxon>Tylopoda</taxon>
        <taxon>Camelidae</taxon>
        <taxon>Camelus</taxon>
    </lineage>
</organism>
<dbReference type="PANTHER" id="PTHR12059:SF5">
    <property type="entry name" value="LARGE RIBOSOMAL SUBUNIT PROTEIN UL23M"/>
    <property type="match status" value="1"/>
</dbReference>
<evidence type="ECO:0000256" key="5">
    <source>
        <dbReference type="ARBA" id="ARBA00041375"/>
    </source>
</evidence>
<dbReference type="EMBL" id="JWIN03000071">
    <property type="protein sequence ID" value="KAB1251967.1"/>
    <property type="molecule type" value="Genomic_DNA"/>
</dbReference>
<evidence type="ECO:0000313" key="6">
    <source>
        <dbReference type="EMBL" id="KAB1251967.1"/>
    </source>
</evidence>
<dbReference type="GO" id="GO:0032543">
    <property type="term" value="P:mitochondrial translation"/>
    <property type="evidence" value="ECO:0007669"/>
    <property type="project" value="TreeGrafter"/>
</dbReference>
<keyword evidence="7" id="KW-1185">Reference proteome</keyword>
<proteinExistence type="inferred from homology"/>
<dbReference type="Gene3D" id="3.30.70.330">
    <property type="match status" value="1"/>
</dbReference>
<dbReference type="GO" id="GO:0003735">
    <property type="term" value="F:structural constituent of ribosome"/>
    <property type="evidence" value="ECO:0007669"/>
    <property type="project" value="InterPro"/>
</dbReference>
<keyword evidence="3" id="KW-0687">Ribonucleoprotein</keyword>
<evidence type="ECO:0000256" key="1">
    <source>
        <dbReference type="ARBA" id="ARBA00006700"/>
    </source>
</evidence>
<evidence type="ECO:0000256" key="4">
    <source>
        <dbReference type="ARBA" id="ARBA00039977"/>
    </source>
</evidence>